<feature type="transmembrane region" description="Helical" evidence="1">
    <location>
        <begin position="28"/>
        <end position="47"/>
    </location>
</feature>
<dbReference type="InterPro" id="IPR011735">
    <property type="entry name" value="WlaTC/HtrL_glycosyltransf"/>
</dbReference>
<dbReference type="Pfam" id="PF09612">
    <property type="entry name" value="HtrL_YibB"/>
    <property type="match status" value="1"/>
</dbReference>
<evidence type="ECO:0000256" key="1">
    <source>
        <dbReference type="SAM" id="Phobius"/>
    </source>
</evidence>
<organism evidence="2 3">
    <name type="scientific">Magallana gigas</name>
    <name type="common">Pacific oyster</name>
    <name type="synonym">Crassostrea gigas</name>
    <dbReference type="NCBI Taxonomy" id="29159"/>
    <lineage>
        <taxon>Eukaryota</taxon>
        <taxon>Metazoa</taxon>
        <taxon>Spiralia</taxon>
        <taxon>Lophotrochozoa</taxon>
        <taxon>Mollusca</taxon>
        <taxon>Bivalvia</taxon>
        <taxon>Autobranchia</taxon>
        <taxon>Pteriomorphia</taxon>
        <taxon>Ostreida</taxon>
        <taxon>Ostreoidea</taxon>
        <taxon>Ostreidae</taxon>
        <taxon>Magallana</taxon>
    </lineage>
</organism>
<dbReference type="AlphaFoldDB" id="A0A8W8NWE2"/>
<keyword evidence="1" id="KW-0812">Transmembrane</keyword>
<dbReference type="RefSeq" id="XP_011455969.1">
    <property type="nucleotide sequence ID" value="XM_011457667.4"/>
</dbReference>
<name>A0A8W8NWE2_MAGGI</name>
<dbReference type="OrthoDB" id="411632at2759"/>
<reference evidence="2" key="1">
    <citation type="submission" date="2022-08" db="UniProtKB">
        <authorList>
            <consortium name="EnsemblMetazoa"/>
        </authorList>
    </citation>
    <scope>IDENTIFICATION</scope>
    <source>
        <strain evidence="2">05x7-T-G4-1.051#20</strain>
    </source>
</reference>
<keyword evidence="1" id="KW-1133">Transmembrane helix</keyword>
<accession>A0A8W8NWE2</accession>
<dbReference type="GeneID" id="105348308"/>
<dbReference type="EnsemblMetazoa" id="G804.1">
    <property type="protein sequence ID" value="G804.1:cds"/>
    <property type="gene ID" value="G804"/>
</dbReference>
<dbReference type="KEGG" id="crg:105348308"/>
<keyword evidence="3" id="KW-1185">Reference proteome</keyword>
<evidence type="ECO:0000313" key="3">
    <source>
        <dbReference type="Proteomes" id="UP000005408"/>
    </source>
</evidence>
<dbReference type="OMA" id="EYLMIMI"/>
<dbReference type="Proteomes" id="UP000005408">
    <property type="component" value="Unassembled WGS sequence"/>
</dbReference>
<sequence length="363" mass="43511">MACDRLKDGFRKGQRLYNYHLREERNVYPFYIPAIIYIFLLLLHAFWDHIPDYWNNVYKQPTYPDVPPPMLEYSSAQYPNDITVVTGYFNLGTFQKGPLSYLKFSVDTYKNWMNAYSKLNNSVIAFTDSDEIAQLFKKMRSKYLPESLTQVHVLKRDDLWAFKLAPKIKDIYSEPNYPKYMPNTVNEYYSCAMHVKYELLEIVIKKKLLKTRYVSWVDIGYFREEMNKLFRMEPPDNLKEGHIVYTQIHPFYDYMQPEDIIKSNSVWIAGGFILGTPEYLMIMIEDYKKTTEDMISKRLMDTDQQVLYILYSQYSDIKPRVPIQAIYHLCRCNWFFLGELCRDAYDRQFRPFVPLLNFFSQLL</sequence>
<proteinExistence type="predicted"/>
<keyword evidence="1" id="KW-0472">Membrane</keyword>
<protein>
    <submittedName>
        <fullName evidence="2">Uncharacterized protein</fullName>
    </submittedName>
</protein>
<evidence type="ECO:0000313" key="2">
    <source>
        <dbReference type="EnsemblMetazoa" id="G804.1:cds"/>
    </source>
</evidence>